<dbReference type="PROSITE" id="PS50297">
    <property type="entry name" value="ANK_REP_REGION"/>
    <property type="match status" value="2"/>
</dbReference>
<dbReference type="PROSITE" id="PS50088">
    <property type="entry name" value="ANK_REPEAT"/>
    <property type="match status" value="2"/>
</dbReference>
<protein>
    <submittedName>
        <fullName evidence="4">Anks1b protein</fullName>
    </submittedName>
</protein>
<dbReference type="OrthoDB" id="411711at2759"/>
<evidence type="ECO:0000313" key="5">
    <source>
        <dbReference type="Proteomes" id="UP000604046"/>
    </source>
</evidence>
<evidence type="ECO:0000256" key="1">
    <source>
        <dbReference type="ARBA" id="ARBA00022737"/>
    </source>
</evidence>
<dbReference type="SUPFAM" id="SSF48403">
    <property type="entry name" value="Ankyrin repeat"/>
    <property type="match status" value="1"/>
</dbReference>
<dbReference type="Pfam" id="PF12796">
    <property type="entry name" value="Ank_2"/>
    <property type="match status" value="1"/>
</dbReference>
<dbReference type="PANTHER" id="PTHR24198">
    <property type="entry name" value="ANKYRIN REPEAT AND PROTEIN KINASE DOMAIN-CONTAINING PROTEIN"/>
    <property type="match status" value="1"/>
</dbReference>
<keyword evidence="5" id="KW-1185">Reference proteome</keyword>
<organism evidence="4 5">
    <name type="scientific">Symbiodinium natans</name>
    <dbReference type="NCBI Taxonomy" id="878477"/>
    <lineage>
        <taxon>Eukaryota</taxon>
        <taxon>Sar</taxon>
        <taxon>Alveolata</taxon>
        <taxon>Dinophyceae</taxon>
        <taxon>Suessiales</taxon>
        <taxon>Symbiodiniaceae</taxon>
        <taxon>Symbiodinium</taxon>
    </lineage>
</organism>
<dbReference type="AlphaFoldDB" id="A0A812II60"/>
<keyword evidence="2 3" id="KW-0040">ANK repeat</keyword>
<dbReference type="InterPro" id="IPR036770">
    <property type="entry name" value="Ankyrin_rpt-contain_sf"/>
</dbReference>
<comment type="caution">
    <text evidence="4">The sequence shown here is derived from an EMBL/GenBank/DDBJ whole genome shotgun (WGS) entry which is preliminary data.</text>
</comment>
<evidence type="ECO:0000256" key="2">
    <source>
        <dbReference type="ARBA" id="ARBA00023043"/>
    </source>
</evidence>
<dbReference type="InterPro" id="IPR002110">
    <property type="entry name" value="Ankyrin_rpt"/>
</dbReference>
<dbReference type="SMART" id="SM00248">
    <property type="entry name" value="ANK"/>
    <property type="match status" value="2"/>
</dbReference>
<accession>A0A812II60</accession>
<feature type="repeat" description="ANK" evidence="3">
    <location>
        <begin position="602"/>
        <end position="634"/>
    </location>
</feature>
<feature type="repeat" description="ANK" evidence="3">
    <location>
        <begin position="635"/>
        <end position="667"/>
    </location>
</feature>
<dbReference type="Proteomes" id="UP000604046">
    <property type="component" value="Unassembled WGS sequence"/>
</dbReference>
<sequence length="724" mass="80362">MSLPWPDPSAVVTRIANLTERAVTVKQLRQLALFLQRLCKALLLKHSTEHSKDNGCYDEYITWFDINMYDITSEVIKKVIPYVNPKIQGARHSKIAQDWCSWSEFVAQRPQPARLMISHWWGGRFRDFMRVIQELCVDEALPGSTPLWVCTFANNQWGEDFGDRLANCPFYRTVAAADMTVLIVDRSAGSLGRVWCGLELYLTIQSQKRLLIYTPSGLVGHSSGRASSGPLIEAIKAWDIRQTNASEDAYRRQILNYIADVDEFQGLQVATDGRLVRDHGEDLNMMVRVEVYATVGRSHILRGCRVPRKEHRGVKLGQWRAFTRQAEASWYQRFGSETHQADVAPSVSFGDADVRMIYSSFVQPRISAAKRSYMEVVSDGPQLPKYYVSLSWGTRIADAAAAIDWWAEALHLPDSAVLFVDFLSAGPEKSEGACDTEPTEHIKGVAFPAADELLECQAMLGVLDHDAPEMTSAWRFLEFEFASRNGLDIYLACATGALACSCPFADGSWVFGRFDADIGRSMQHVSSRNCRAEARELRAIKDYFESRGHGQAIYDQIDRRFQRWGAGPVLREAAECDDEEEVKAICMNPSLVINGCSLQGAHSETALHIAAAAGSMEAMRALLRLHADPNAQDQLGETPLHYAALAGQSAAAALLLEAKANILCENSLAQDPLFVAQQNPAGFLGISMSSFAGFPLQLAAKHISAHISFMFLLYASDSRLASQS</sequence>
<evidence type="ECO:0000256" key="3">
    <source>
        <dbReference type="PROSITE-ProRule" id="PRU00023"/>
    </source>
</evidence>
<evidence type="ECO:0000313" key="4">
    <source>
        <dbReference type="EMBL" id="CAE7033705.1"/>
    </source>
</evidence>
<reference evidence="4" key="1">
    <citation type="submission" date="2021-02" db="EMBL/GenBank/DDBJ databases">
        <authorList>
            <person name="Dougan E. K."/>
            <person name="Rhodes N."/>
            <person name="Thang M."/>
            <person name="Chan C."/>
        </authorList>
    </citation>
    <scope>NUCLEOTIDE SEQUENCE</scope>
</reference>
<proteinExistence type="predicted"/>
<name>A0A812II60_9DINO</name>
<dbReference type="EMBL" id="CAJNDS010000247">
    <property type="protein sequence ID" value="CAE7033705.1"/>
    <property type="molecule type" value="Genomic_DNA"/>
</dbReference>
<gene>
    <name evidence="4" type="primary">anks1b</name>
    <name evidence="4" type="ORF">SNAT2548_LOCUS4035</name>
</gene>
<keyword evidence="1" id="KW-0677">Repeat</keyword>
<dbReference type="PANTHER" id="PTHR24198:SF165">
    <property type="entry name" value="ANKYRIN REPEAT-CONTAINING PROTEIN-RELATED"/>
    <property type="match status" value="1"/>
</dbReference>
<dbReference type="Gene3D" id="1.25.40.20">
    <property type="entry name" value="Ankyrin repeat-containing domain"/>
    <property type="match status" value="1"/>
</dbReference>